<dbReference type="PANTHER" id="PTHR37984:SF5">
    <property type="entry name" value="PROTEIN NYNRIN-LIKE"/>
    <property type="match status" value="1"/>
</dbReference>
<dbReference type="GO" id="GO:0003676">
    <property type="term" value="F:nucleic acid binding"/>
    <property type="evidence" value="ECO:0007669"/>
    <property type="project" value="InterPro"/>
</dbReference>
<evidence type="ECO:0000259" key="2">
    <source>
        <dbReference type="PROSITE" id="PS50994"/>
    </source>
</evidence>
<sequence>MPLTIGFDNGPAFVAEIIQQVTKALGIRWNLHTAYRPQSSGKVERMNWTLKQAMAKLCQETTLSWTDIFPLVLLLVLCAPRARVGFFPFEILYGRPPPLIRPKGDLGEIGNLEIQKQLQGLGKTVFEVHRWVTDRLPISLGTAVHPYKPGDQVWVKDWKKEPPHAYLEGTLSSHTNHSHSSQGLNTWIHHSRVKTAYQPSDAQPEWKMTSDQKPPLRITLKKTTDLADQPAPRNSEMPC</sequence>
<accession>A0AA40I9E0</accession>
<feature type="domain" description="Integrase catalytic" evidence="2">
    <location>
        <begin position="1"/>
        <end position="96"/>
    </location>
</feature>
<dbReference type="InterPro" id="IPR050951">
    <property type="entry name" value="Retrovirus_Pol_polyprotein"/>
</dbReference>
<organism evidence="3 4">
    <name type="scientific">Cnephaeus nilssonii</name>
    <name type="common">Northern bat</name>
    <name type="synonym">Eptesicus nilssonii</name>
    <dbReference type="NCBI Taxonomy" id="3371016"/>
    <lineage>
        <taxon>Eukaryota</taxon>
        <taxon>Metazoa</taxon>
        <taxon>Chordata</taxon>
        <taxon>Craniata</taxon>
        <taxon>Vertebrata</taxon>
        <taxon>Euteleostomi</taxon>
        <taxon>Mammalia</taxon>
        <taxon>Eutheria</taxon>
        <taxon>Laurasiatheria</taxon>
        <taxon>Chiroptera</taxon>
        <taxon>Yangochiroptera</taxon>
        <taxon>Vespertilionidae</taxon>
        <taxon>Cnephaeus</taxon>
    </lineage>
</organism>
<dbReference type="PANTHER" id="PTHR37984">
    <property type="entry name" value="PROTEIN CBG26694"/>
    <property type="match status" value="1"/>
</dbReference>
<evidence type="ECO:0000256" key="1">
    <source>
        <dbReference type="SAM" id="MobiDB-lite"/>
    </source>
</evidence>
<reference evidence="3" key="1">
    <citation type="submission" date="2023-06" db="EMBL/GenBank/DDBJ databases">
        <title>Reference genome for the Northern bat (Eptesicus nilssonii), a most northern bat species.</title>
        <authorList>
            <person name="Laine V.N."/>
            <person name="Pulliainen A.T."/>
            <person name="Lilley T.M."/>
        </authorList>
    </citation>
    <scope>NUCLEOTIDE SEQUENCE</scope>
    <source>
        <strain evidence="3">BLF_Eptnil</strain>
        <tissue evidence="3">Kidney</tissue>
    </source>
</reference>
<gene>
    <name evidence="3" type="ORF">QTO34_007930</name>
</gene>
<evidence type="ECO:0000313" key="3">
    <source>
        <dbReference type="EMBL" id="KAK1345473.1"/>
    </source>
</evidence>
<dbReference type="AlphaFoldDB" id="A0AA40I9E0"/>
<comment type="caution">
    <text evidence="3">The sequence shown here is derived from an EMBL/GenBank/DDBJ whole genome shotgun (WGS) entry which is preliminary data.</text>
</comment>
<dbReference type="EMBL" id="JAULJE010000002">
    <property type="protein sequence ID" value="KAK1345473.1"/>
    <property type="molecule type" value="Genomic_DNA"/>
</dbReference>
<dbReference type="Gene3D" id="3.30.420.10">
    <property type="entry name" value="Ribonuclease H-like superfamily/Ribonuclease H"/>
    <property type="match status" value="1"/>
</dbReference>
<dbReference type="InterPro" id="IPR036397">
    <property type="entry name" value="RNaseH_sf"/>
</dbReference>
<evidence type="ECO:0000313" key="4">
    <source>
        <dbReference type="Proteomes" id="UP001177744"/>
    </source>
</evidence>
<feature type="region of interest" description="Disordered" evidence="1">
    <location>
        <begin position="196"/>
        <end position="239"/>
    </location>
</feature>
<dbReference type="PROSITE" id="PS50994">
    <property type="entry name" value="INTEGRASE"/>
    <property type="match status" value="1"/>
</dbReference>
<dbReference type="InterPro" id="IPR001584">
    <property type="entry name" value="Integrase_cat-core"/>
</dbReference>
<dbReference type="GO" id="GO:0015074">
    <property type="term" value="P:DNA integration"/>
    <property type="evidence" value="ECO:0007669"/>
    <property type="project" value="InterPro"/>
</dbReference>
<keyword evidence="4" id="KW-1185">Reference proteome</keyword>
<dbReference type="Gene3D" id="2.30.30.850">
    <property type="match status" value="1"/>
</dbReference>
<protein>
    <recommendedName>
        <fullName evidence="2">Integrase catalytic domain-containing protein</fullName>
    </recommendedName>
</protein>
<proteinExistence type="predicted"/>
<dbReference type="SUPFAM" id="SSF53098">
    <property type="entry name" value="Ribonuclease H-like"/>
    <property type="match status" value="1"/>
</dbReference>
<name>A0AA40I9E0_CNENI</name>
<dbReference type="InterPro" id="IPR012337">
    <property type="entry name" value="RNaseH-like_sf"/>
</dbReference>
<dbReference type="Proteomes" id="UP001177744">
    <property type="component" value="Unassembled WGS sequence"/>
</dbReference>